<feature type="transmembrane region" description="Helical" evidence="2">
    <location>
        <begin position="88"/>
        <end position="108"/>
    </location>
</feature>
<organism evidence="3 4">
    <name type="scientific">Streptomyces litmocidini</name>
    <dbReference type="NCBI Taxonomy" id="67318"/>
    <lineage>
        <taxon>Bacteria</taxon>
        <taxon>Bacillati</taxon>
        <taxon>Actinomycetota</taxon>
        <taxon>Actinomycetes</taxon>
        <taxon>Kitasatosporales</taxon>
        <taxon>Streptomycetaceae</taxon>
        <taxon>Streptomyces</taxon>
    </lineage>
</organism>
<feature type="transmembrane region" description="Helical" evidence="2">
    <location>
        <begin position="55"/>
        <end position="76"/>
    </location>
</feature>
<protein>
    <recommendedName>
        <fullName evidence="5">Integral membrane protein</fullName>
    </recommendedName>
</protein>
<keyword evidence="4" id="KW-1185">Reference proteome</keyword>
<feature type="region of interest" description="Disordered" evidence="1">
    <location>
        <begin position="151"/>
        <end position="170"/>
    </location>
</feature>
<dbReference type="EMBL" id="JBIRUI010000017">
    <property type="protein sequence ID" value="MFI1717829.1"/>
    <property type="molecule type" value="Genomic_DNA"/>
</dbReference>
<dbReference type="Proteomes" id="UP001611339">
    <property type="component" value="Unassembled WGS sequence"/>
</dbReference>
<name>A0ABW7UH36_9ACTN</name>
<keyword evidence="2" id="KW-1133">Transmembrane helix</keyword>
<keyword evidence="2" id="KW-0472">Membrane</keyword>
<gene>
    <name evidence="3" type="ORF">ACH407_30270</name>
</gene>
<comment type="caution">
    <text evidence="3">The sequence shown here is derived from an EMBL/GenBank/DDBJ whole genome shotgun (WGS) entry which is preliminary data.</text>
</comment>
<feature type="transmembrane region" description="Helical" evidence="2">
    <location>
        <begin position="23"/>
        <end position="43"/>
    </location>
</feature>
<evidence type="ECO:0000256" key="2">
    <source>
        <dbReference type="SAM" id="Phobius"/>
    </source>
</evidence>
<proteinExistence type="predicted"/>
<evidence type="ECO:0008006" key="5">
    <source>
        <dbReference type="Google" id="ProtNLM"/>
    </source>
</evidence>
<dbReference type="RefSeq" id="WP_123459173.1">
    <property type="nucleotide sequence ID" value="NZ_JBEYXG010000004.1"/>
</dbReference>
<keyword evidence="2" id="KW-0812">Transmembrane</keyword>
<evidence type="ECO:0000313" key="3">
    <source>
        <dbReference type="EMBL" id="MFI1717829.1"/>
    </source>
</evidence>
<evidence type="ECO:0000256" key="1">
    <source>
        <dbReference type="SAM" id="MobiDB-lite"/>
    </source>
</evidence>
<accession>A0ABW7UH36</accession>
<sequence>MYGPPQAPQVPQPSKSPASGGRIALLVLFSALALLSCGFLSWAPMLRLAVVTRRTLDWVLFGVTFLVSAGLFTYAAATADKEATTAEALVAVGIMMLLVAGPLTYYLVTEIRRLDRPAAAAPGLRPPGYDPSAAVTVPSPIGNPNPYVGPAAVPPAVRAPQPPAGHGPRIDQVRAELDELSDLLRHQREDDGRA</sequence>
<reference evidence="3 4" key="1">
    <citation type="submission" date="2024-10" db="EMBL/GenBank/DDBJ databases">
        <title>The Natural Products Discovery Center: Release of the First 8490 Sequenced Strains for Exploring Actinobacteria Biosynthetic Diversity.</title>
        <authorList>
            <person name="Kalkreuter E."/>
            <person name="Kautsar S.A."/>
            <person name="Yang D."/>
            <person name="Bader C.D."/>
            <person name="Teijaro C.N."/>
            <person name="Fluegel L."/>
            <person name="Davis C.M."/>
            <person name="Simpson J.R."/>
            <person name="Lauterbach L."/>
            <person name="Steele A.D."/>
            <person name="Gui C."/>
            <person name="Meng S."/>
            <person name="Li G."/>
            <person name="Viehrig K."/>
            <person name="Ye F."/>
            <person name="Su P."/>
            <person name="Kiefer A.F."/>
            <person name="Nichols A."/>
            <person name="Cepeda A.J."/>
            <person name="Yan W."/>
            <person name="Fan B."/>
            <person name="Jiang Y."/>
            <person name="Adhikari A."/>
            <person name="Zheng C.-J."/>
            <person name="Schuster L."/>
            <person name="Cowan T.M."/>
            <person name="Smanski M.J."/>
            <person name="Chevrette M.G."/>
            <person name="De Carvalho L.P.S."/>
            <person name="Shen B."/>
        </authorList>
    </citation>
    <scope>NUCLEOTIDE SEQUENCE [LARGE SCALE GENOMIC DNA]</scope>
    <source>
        <strain evidence="3 4">NPDC020602</strain>
    </source>
</reference>
<evidence type="ECO:0000313" key="4">
    <source>
        <dbReference type="Proteomes" id="UP001611339"/>
    </source>
</evidence>